<dbReference type="InterPro" id="IPR010538">
    <property type="entry name" value="DHOR"/>
</dbReference>
<dbReference type="RefSeq" id="WP_150033271.1">
    <property type="nucleotide sequence ID" value="NZ_VWSH01000003.1"/>
</dbReference>
<evidence type="ECO:0000256" key="4">
    <source>
        <dbReference type="PROSITE-ProRule" id="PRU00433"/>
    </source>
</evidence>
<dbReference type="Proteomes" id="UP000323632">
    <property type="component" value="Unassembled WGS sequence"/>
</dbReference>
<dbReference type="EMBL" id="VWSH01000003">
    <property type="protein sequence ID" value="KAA5533524.1"/>
    <property type="molecule type" value="Genomic_DNA"/>
</dbReference>
<dbReference type="PIRSF" id="PIRSF028099">
    <property type="entry name" value="DUF1111"/>
    <property type="match status" value="1"/>
</dbReference>
<dbReference type="GO" id="GO:0009055">
    <property type="term" value="F:electron transfer activity"/>
    <property type="evidence" value="ECO:0007669"/>
    <property type="project" value="InterPro"/>
</dbReference>
<dbReference type="InterPro" id="IPR051395">
    <property type="entry name" value="Cytochrome_c_Peroxidase/MauG"/>
</dbReference>
<sequence length="457" mass="49150">MKKISVVCILLVIVVTGTLCRKAEPFPEEQYDSRLSGGAATVFLANSQAFGSAIPGLTGYDVFTHDLGDALFGQTFVSAPAPKFGGLGPVYNNVSCVSCHHNDGKGTATIGSITSSLLTRISISGTDENGGPLSIPGYGVQLQDKATTGKSPEAKVQISYTELPFTFPDGETVSLRKPTYTLNTPYTALPANYYVSVRLAPPVFGMGLLALISDATILKNADENDANQDGISGRANYVYDPYTHQRVLGKFGLKANNPSLLVQVAGAFHQDMGITSYVFPKESSYGQAQSDGLNDDPELADSLLNATVFYVQTLAVPARRDVTNASVVQGEKLFNQLNCSGCHTPTVYTGVDIRLPALSNQRIHPYTDLLLHDLGADLADGRPDFLADGNEWRTPALWGIGLFEKTNGVPFYLHDGRARSLLEAVMWHAGEARKSKDAFVKLSKTDRDAVIAFLRSL</sequence>
<reference evidence="6 7" key="1">
    <citation type="submission" date="2019-09" db="EMBL/GenBank/DDBJ databases">
        <title>Genome sequence and assembly of Taibaiella sp.</title>
        <authorList>
            <person name="Chhetri G."/>
        </authorList>
    </citation>
    <scope>NUCLEOTIDE SEQUENCE [LARGE SCALE GENOMIC DNA]</scope>
    <source>
        <strain evidence="6 7">KVB11</strain>
    </source>
</reference>
<dbReference type="Gene3D" id="1.10.760.10">
    <property type="entry name" value="Cytochrome c-like domain"/>
    <property type="match status" value="1"/>
</dbReference>
<dbReference type="GO" id="GO:0020037">
    <property type="term" value="F:heme binding"/>
    <property type="evidence" value="ECO:0007669"/>
    <property type="project" value="InterPro"/>
</dbReference>
<proteinExistence type="predicted"/>
<accession>A0A5M6CED2</accession>
<keyword evidence="3 4" id="KW-0408">Iron</keyword>
<evidence type="ECO:0000256" key="2">
    <source>
        <dbReference type="ARBA" id="ARBA00022723"/>
    </source>
</evidence>
<dbReference type="InterPro" id="IPR009056">
    <property type="entry name" value="Cyt_c-like_dom"/>
</dbReference>
<evidence type="ECO:0000259" key="5">
    <source>
        <dbReference type="PROSITE" id="PS51007"/>
    </source>
</evidence>
<evidence type="ECO:0000313" key="7">
    <source>
        <dbReference type="Proteomes" id="UP000323632"/>
    </source>
</evidence>
<evidence type="ECO:0000256" key="3">
    <source>
        <dbReference type="ARBA" id="ARBA00023004"/>
    </source>
</evidence>
<dbReference type="Pfam" id="PF06537">
    <property type="entry name" value="DHOR"/>
    <property type="match status" value="1"/>
</dbReference>
<keyword evidence="7" id="KW-1185">Reference proteome</keyword>
<name>A0A5M6CED2_9BACT</name>
<dbReference type="InterPro" id="IPR036909">
    <property type="entry name" value="Cyt_c-like_dom_sf"/>
</dbReference>
<evidence type="ECO:0000313" key="6">
    <source>
        <dbReference type="EMBL" id="KAA5533524.1"/>
    </source>
</evidence>
<dbReference type="SUPFAM" id="SSF46626">
    <property type="entry name" value="Cytochrome c"/>
    <property type="match status" value="1"/>
</dbReference>
<dbReference type="PANTHER" id="PTHR30600">
    <property type="entry name" value="CYTOCHROME C PEROXIDASE-RELATED"/>
    <property type="match status" value="1"/>
</dbReference>
<dbReference type="GO" id="GO:0046872">
    <property type="term" value="F:metal ion binding"/>
    <property type="evidence" value="ECO:0007669"/>
    <property type="project" value="UniProtKB-KW"/>
</dbReference>
<keyword evidence="1 4" id="KW-0349">Heme</keyword>
<feature type="domain" description="Cytochrome c" evidence="5">
    <location>
        <begin position="325"/>
        <end position="457"/>
    </location>
</feature>
<dbReference type="PANTHER" id="PTHR30600:SF4">
    <property type="entry name" value="CYTOCHROME C DOMAIN-CONTAINING PROTEIN"/>
    <property type="match status" value="1"/>
</dbReference>
<keyword evidence="2 4" id="KW-0479">Metal-binding</keyword>
<dbReference type="PROSITE" id="PS51007">
    <property type="entry name" value="CYTC"/>
    <property type="match status" value="1"/>
</dbReference>
<evidence type="ECO:0000256" key="1">
    <source>
        <dbReference type="ARBA" id="ARBA00022617"/>
    </source>
</evidence>
<gene>
    <name evidence="6" type="ORF">F0919_13365</name>
</gene>
<organism evidence="6 7">
    <name type="scientific">Taibaiella lutea</name>
    <dbReference type="NCBI Taxonomy" id="2608001"/>
    <lineage>
        <taxon>Bacteria</taxon>
        <taxon>Pseudomonadati</taxon>
        <taxon>Bacteroidota</taxon>
        <taxon>Chitinophagia</taxon>
        <taxon>Chitinophagales</taxon>
        <taxon>Chitinophagaceae</taxon>
        <taxon>Taibaiella</taxon>
    </lineage>
</organism>
<protein>
    <submittedName>
        <fullName evidence="6">C-type cytochrome</fullName>
    </submittedName>
</protein>
<dbReference type="AlphaFoldDB" id="A0A5M6CED2"/>
<comment type="caution">
    <text evidence="6">The sequence shown here is derived from an EMBL/GenBank/DDBJ whole genome shotgun (WGS) entry which is preliminary data.</text>
</comment>
<dbReference type="GO" id="GO:0004130">
    <property type="term" value="F:cytochrome-c peroxidase activity"/>
    <property type="evidence" value="ECO:0007669"/>
    <property type="project" value="TreeGrafter"/>
</dbReference>